<dbReference type="PANTHER" id="PTHR34136:SF1">
    <property type="entry name" value="UDP-N-ACETYL-D-MANNOSAMINURONIC ACID TRANSFERASE"/>
    <property type="match status" value="1"/>
</dbReference>
<proteinExistence type="predicted"/>
<evidence type="ECO:0000256" key="1">
    <source>
        <dbReference type="ARBA" id="ARBA00022676"/>
    </source>
</evidence>
<sequence>MIALPEVSIAQTNAATSSVGDDLDREVFGFLGLAVDALNFEVLLRAIYKASSVAAPYLISTPNVNFLVTSRIHPYFRESLLRSNLCIADGMPLIWIAKFLRIPIRERVTGADLFEILKRGEGAPKRLRVFLFGGAEGLASVVADKLNLSNGGLECVGSVNPGFGSIEEMSRREVIDAINASGADLLAVFLGAEKAQTWLLRNHHRIKIPLRAQFGAAINFEAGTVKRAPALLRNSGFEWMWRIKEEPYLWRRYWRDGKVLTKLFLTKVLPLAFHSSLHGAKRVQSEDLEIVARAADRAIEIALSGPAIARHVDRAAAEFRSALALQRDLVVDCSNLSWIDQRFIGLLLMLRKELVSKKLELRFANVPRDMRRLFGLNGFEFLLAEPQCLVIPR</sequence>
<dbReference type="Gene3D" id="3.30.750.24">
    <property type="entry name" value="STAS domain"/>
    <property type="match status" value="1"/>
</dbReference>
<organism evidence="4 5">
    <name type="scientific">Bradyrhizobium zhengyangense</name>
    <dbReference type="NCBI Taxonomy" id="2911009"/>
    <lineage>
        <taxon>Bacteria</taxon>
        <taxon>Pseudomonadati</taxon>
        <taxon>Pseudomonadota</taxon>
        <taxon>Alphaproteobacteria</taxon>
        <taxon>Hyphomicrobiales</taxon>
        <taxon>Nitrobacteraceae</taxon>
        <taxon>Bradyrhizobium</taxon>
    </lineage>
</organism>
<dbReference type="PANTHER" id="PTHR34136">
    <property type="match status" value="1"/>
</dbReference>
<dbReference type="PROSITE" id="PS50801">
    <property type="entry name" value="STAS"/>
    <property type="match status" value="1"/>
</dbReference>
<dbReference type="AlphaFoldDB" id="A0A9X1UCR4"/>
<keyword evidence="2" id="KW-0808">Transferase</keyword>
<dbReference type="GO" id="GO:0016758">
    <property type="term" value="F:hexosyltransferase activity"/>
    <property type="evidence" value="ECO:0007669"/>
    <property type="project" value="TreeGrafter"/>
</dbReference>
<dbReference type="RefSeq" id="WP_237892038.1">
    <property type="nucleotide sequence ID" value="NZ_JAKLTY010000047.1"/>
</dbReference>
<reference evidence="4" key="1">
    <citation type="submission" date="2022-01" db="EMBL/GenBank/DDBJ databases">
        <title>Genome sequnece data of strain Bradyrhizobium sp. nov.</title>
        <authorList>
            <person name="Zhang J."/>
        </authorList>
    </citation>
    <scope>NUCLEOTIDE SEQUENCE</scope>
    <source>
        <strain evidence="4">WYCCWR 13023</strain>
    </source>
</reference>
<evidence type="ECO:0000313" key="5">
    <source>
        <dbReference type="Proteomes" id="UP001139054"/>
    </source>
</evidence>
<accession>A0A9X1UCR4</accession>
<dbReference type="InterPro" id="IPR058548">
    <property type="entry name" value="MlaB-like_STAS"/>
</dbReference>
<dbReference type="InterPro" id="IPR036513">
    <property type="entry name" value="STAS_dom_sf"/>
</dbReference>
<dbReference type="Pfam" id="PF13466">
    <property type="entry name" value="STAS_2"/>
    <property type="match status" value="1"/>
</dbReference>
<evidence type="ECO:0000313" key="4">
    <source>
        <dbReference type="EMBL" id="MCG2632716.1"/>
    </source>
</evidence>
<evidence type="ECO:0000259" key="3">
    <source>
        <dbReference type="PROSITE" id="PS50801"/>
    </source>
</evidence>
<comment type="caution">
    <text evidence="4">The sequence shown here is derived from an EMBL/GenBank/DDBJ whole genome shotgun (WGS) entry which is preliminary data.</text>
</comment>
<keyword evidence="1" id="KW-0328">Glycosyltransferase</keyword>
<name>A0A9X1UCR4_9BRAD</name>
<dbReference type="Pfam" id="PF03808">
    <property type="entry name" value="Glyco_tran_WecG"/>
    <property type="match status" value="1"/>
</dbReference>
<dbReference type="EMBL" id="JAKLTY010000047">
    <property type="protein sequence ID" value="MCG2632716.1"/>
    <property type="molecule type" value="Genomic_DNA"/>
</dbReference>
<dbReference type="Proteomes" id="UP001139054">
    <property type="component" value="Unassembled WGS sequence"/>
</dbReference>
<dbReference type="SUPFAM" id="SSF52091">
    <property type="entry name" value="SpoIIaa-like"/>
    <property type="match status" value="1"/>
</dbReference>
<protein>
    <submittedName>
        <fullName evidence="4">WecB/TagA/CpsF family glycosyltransferase</fullName>
    </submittedName>
</protein>
<dbReference type="NCBIfam" id="TIGR00696">
    <property type="entry name" value="wecG_tagA_cpsF"/>
    <property type="match status" value="1"/>
</dbReference>
<dbReference type="InterPro" id="IPR002645">
    <property type="entry name" value="STAS_dom"/>
</dbReference>
<dbReference type="CDD" id="cd06533">
    <property type="entry name" value="Glyco_transf_WecG_TagA"/>
    <property type="match status" value="1"/>
</dbReference>
<dbReference type="CDD" id="cd07043">
    <property type="entry name" value="STAS_anti-anti-sigma_factors"/>
    <property type="match status" value="1"/>
</dbReference>
<dbReference type="InterPro" id="IPR004629">
    <property type="entry name" value="WecG_TagA_CpsF"/>
</dbReference>
<gene>
    <name evidence="4" type="ORF">L6654_39635</name>
</gene>
<evidence type="ECO:0000256" key="2">
    <source>
        <dbReference type="ARBA" id="ARBA00022679"/>
    </source>
</evidence>
<feature type="domain" description="STAS" evidence="3">
    <location>
        <begin position="288"/>
        <end position="393"/>
    </location>
</feature>